<dbReference type="AlphaFoldDB" id="A0AAW4T0Q4"/>
<dbReference type="InterPro" id="IPR050177">
    <property type="entry name" value="Lipid_A_modif_metabolic_enz"/>
</dbReference>
<feature type="domain" description="NAD-dependent epimerase/dehydratase" evidence="1">
    <location>
        <begin position="3"/>
        <end position="221"/>
    </location>
</feature>
<name>A0AAW4T0Q4_9BACE</name>
<reference evidence="2" key="1">
    <citation type="submission" date="2023-08" db="EMBL/GenBank/DDBJ databases">
        <title>Mucin Metabolism Genes Underlie the Key Renovations of Bacteroides xylanisolvens Genomes in Captive Great Apes.</title>
        <authorList>
            <person name="Nishida A.H."/>
        </authorList>
    </citation>
    <scope>NUCLEOTIDE SEQUENCE</scope>
    <source>
        <strain evidence="2">P13.H9</strain>
    </source>
</reference>
<gene>
    <name evidence="2" type="ORF">LD004_22835</name>
</gene>
<dbReference type="PANTHER" id="PTHR43245:SF13">
    <property type="entry name" value="UDP-D-APIOSE_UDP-D-XYLOSE SYNTHASE 2"/>
    <property type="match status" value="1"/>
</dbReference>
<evidence type="ECO:0000313" key="3">
    <source>
        <dbReference type="Proteomes" id="UP001198461"/>
    </source>
</evidence>
<dbReference type="SUPFAM" id="SSF51735">
    <property type="entry name" value="NAD(P)-binding Rossmann-fold domains"/>
    <property type="match status" value="1"/>
</dbReference>
<dbReference type="Gene3D" id="3.40.50.720">
    <property type="entry name" value="NAD(P)-binding Rossmann-like Domain"/>
    <property type="match status" value="1"/>
</dbReference>
<accession>A0AAW4T0Q4</accession>
<organism evidence="2 3">
    <name type="scientific">Bacteroides xylanisolvens</name>
    <dbReference type="NCBI Taxonomy" id="371601"/>
    <lineage>
        <taxon>Bacteria</taxon>
        <taxon>Pseudomonadati</taxon>
        <taxon>Bacteroidota</taxon>
        <taxon>Bacteroidia</taxon>
        <taxon>Bacteroidales</taxon>
        <taxon>Bacteroidaceae</taxon>
        <taxon>Bacteroides</taxon>
    </lineage>
</organism>
<dbReference type="InterPro" id="IPR036291">
    <property type="entry name" value="NAD(P)-bd_dom_sf"/>
</dbReference>
<proteinExistence type="predicted"/>
<dbReference type="EMBL" id="JAIWYE010000038">
    <property type="protein sequence ID" value="MCA4706440.1"/>
    <property type="molecule type" value="Genomic_DNA"/>
</dbReference>
<comment type="caution">
    <text evidence="2">The sequence shown here is derived from an EMBL/GenBank/DDBJ whole genome shotgun (WGS) entry which is preliminary data.</text>
</comment>
<evidence type="ECO:0000313" key="2">
    <source>
        <dbReference type="EMBL" id="MCA4706440.1"/>
    </source>
</evidence>
<dbReference type="Proteomes" id="UP001198461">
    <property type="component" value="Unassembled WGS sequence"/>
</dbReference>
<dbReference type="RefSeq" id="WP_225451281.1">
    <property type="nucleotide sequence ID" value="NZ_JAIWXB010000040.1"/>
</dbReference>
<dbReference type="Pfam" id="PF01370">
    <property type="entry name" value="Epimerase"/>
    <property type="match status" value="1"/>
</dbReference>
<sequence>MKVLIIGGTGILSTAVVDECVNKSIDVYMINRGRRKLFINEKVHFIKCDVHNKERVRELIAGLNFDAVIDFLCYTKEDLEYSLNLFSNLSNQYVFISSTAVYNTSINQIFSEDSEKIQSLWSYSVGKNECEKCLQEYCALNNINYTIVRPGVNYGNTRIPYGIYPAIGYHWTLVERILHKKPIITWNNGENRGNITRVEDFAIGTVGLLGKKEAYNEAFNVVGDDFYSWDEVLQTLAKVLGKEVVTIDIPKEFYAEELGERKGELLGGRAQNCMCSNEKLKKVVPSFKTTISLEEGIKKTLEFYEKNDYLCGIDYDYESDTDRIICKYLTSIHQDCKSFNLKYIKYINSPIIKSFLKYYLNFYKNNSFVKLLFCLKRNIMTK</sequence>
<protein>
    <submittedName>
        <fullName evidence="2">NAD-dependent epimerase/dehydratase family protein</fullName>
    </submittedName>
</protein>
<dbReference type="PANTHER" id="PTHR43245">
    <property type="entry name" value="BIFUNCTIONAL POLYMYXIN RESISTANCE PROTEIN ARNA"/>
    <property type="match status" value="1"/>
</dbReference>
<dbReference type="InterPro" id="IPR001509">
    <property type="entry name" value="Epimerase_deHydtase"/>
</dbReference>
<evidence type="ECO:0000259" key="1">
    <source>
        <dbReference type="Pfam" id="PF01370"/>
    </source>
</evidence>